<protein>
    <recommendedName>
        <fullName evidence="6">RlpA-like protein double-psi beta-barrel domain-containing protein</fullName>
    </recommendedName>
</protein>
<dbReference type="CDD" id="cd22191">
    <property type="entry name" value="DPBB_RlpA_EXP_N-like"/>
    <property type="match status" value="1"/>
</dbReference>
<feature type="chain" id="PRO_5034262839" description="RlpA-like protein double-psi beta-barrel domain-containing protein" evidence="3">
    <location>
        <begin position="24"/>
        <end position="283"/>
    </location>
</feature>
<dbReference type="InterPro" id="IPR051477">
    <property type="entry name" value="Expansin_CellWall"/>
</dbReference>
<dbReference type="EMBL" id="JAACJJ010000001">
    <property type="protein sequence ID" value="KAF5331180.1"/>
    <property type="molecule type" value="Genomic_DNA"/>
</dbReference>
<proteinExistence type="predicted"/>
<feature type="compositionally biased region" description="Pro residues" evidence="2">
    <location>
        <begin position="155"/>
        <end position="181"/>
    </location>
</feature>
<feature type="compositionally biased region" description="Low complexity" evidence="2">
    <location>
        <begin position="190"/>
        <end position="203"/>
    </location>
</feature>
<dbReference type="PANTHER" id="PTHR31836:SF28">
    <property type="entry name" value="SRCR DOMAIN-CONTAINING PROTEIN-RELATED"/>
    <property type="match status" value="1"/>
</dbReference>
<dbReference type="Proteomes" id="UP000567179">
    <property type="component" value="Unassembled WGS sequence"/>
</dbReference>
<sequence length="283" mass="29065">MHFLHIAALVIVALGVDLIKASGAGHDFVHRSRHFSRRNTANLNQNVTERSLEKRFDGARFTFFAAGLGACGKVNSGSDFIVALNSAQYNGGAHCFETITISAEGKTHSAQIVDECPGCPFGGLDFSEGLFKFFAPESVGVLTGSWNFGGSAAPAPQPAPPPPPKTTHHTTPPPPPPPPPTHTTEHHDPPTTTAPKPKPTSSQKPEDTTQATPSDSKSKTDASSTPSSASATAQSSAALAIPTSVSPSASPSATAGNIALLYANMVYMGSVIVAGNAASSNGA</sequence>
<dbReference type="Gene3D" id="2.40.40.10">
    <property type="entry name" value="RlpA-like domain"/>
    <property type="match status" value="1"/>
</dbReference>
<dbReference type="InterPro" id="IPR036908">
    <property type="entry name" value="RlpA-like_sf"/>
</dbReference>
<evidence type="ECO:0008006" key="6">
    <source>
        <dbReference type="Google" id="ProtNLM"/>
    </source>
</evidence>
<evidence type="ECO:0000256" key="1">
    <source>
        <dbReference type="ARBA" id="ARBA00022729"/>
    </source>
</evidence>
<organism evidence="4 5">
    <name type="scientific">Psilocybe cf. subviscida</name>
    <dbReference type="NCBI Taxonomy" id="2480587"/>
    <lineage>
        <taxon>Eukaryota</taxon>
        <taxon>Fungi</taxon>
        <taxon>Dikarya</taxon>
        <taxon>Basidiomycota</taxon>
        <taxon>Agaricomycotina</taxon>
        <taxon>Agaricomycetes</taxon>
        <taxon>Agaricomycetidae</taxon>
        <taxon>Agaricales</taxon>
        <taxon>Agaricineae</taxon>
        <taxon>Strophariaceae</taxon>
        <taxon>Psilocybe</taxon>
    </lineage>
</organism>
<feature type="region of interest" description="Disordered" evidence="2">
    <location>
        <begin position="150"/>
        <end position="253"/>
    </location>
</feature>
<feature type="compositionally biased region" description="Low complexity" evidence="2">
    <location>
        <begin position="221"/>
        <end position="253"/>
    </location>
</feature>
<dbReference type="PANTHER" id="PTHR31836">
    <property type="match status" value="1"/>
</dbReference>
<evidence type="ECO:0000313" key="4">
    <source>
        <dbReference type="EMBL" id="KAF5331180.1"/>
    </source>
</evidence>
<name>A0A8H5FBR8_9AGAR</name>
<comment type="caution">
    <text evidence="4">The sequence shown here is derived from an EMBL/GenBank/DDBJ whole genome shotgun (WGS) entry which is preliminary data.</text>
</comment>
<dbReference type="SUPFAM" id="SSF50685">
    <property type="entry name" value="Barwin-like endoglucanases"/>
    <property type="match status" value="1"/>
</dbReference>
<keyword evidence="1 3" id="KW-0732">Signal</keyword>
<gene>
    <name evidence="4" type="ORF">D9619_005508</name>
</gene>
<dbReference type="OrthoDB" id="623670at2759"/>
<evidence type="ECO:0000256" key="2">
    <source>
        <dbReference type="SAM" id="MobiDB-lite"/>
    </source>
</evidence>
<feature type="signal peptide" evidence="3">
    <location>
        <begin position="1"/>
        <end position="23"/>
    </location>
</feature>
<evidence type="ECO:0000313" key="5">
    <source>
        <dbReference type="Proteomes" id="UP000567179"/>
    </source>
</evidence>
<dbReference type="AlphaFoldDB" id="A0A8H5FBR8"/>
<reference evidence="4 5" key="1">
    <citation type="journal article" date="2020" name="ISME J.">
        <title>Uncovering the hidden diversity of litter-decomposition mechanisms in mushroom-forming fungi.</title>
        <authorList>
            <person name="Floudas D."/>
            <person name="Bentzer J."/>
            <person name="Ahren D."/>
            <person name="Johansson T."/>
            <person name="Persson P."/>
            <person name="Tunlid A."/>
        </authorList>
    </citation>
    <scope>NUCLEOTIDE SEQUENCE [LARGE SCALE GENOMIC DNA]</scope>
    <source>
        <strain evidence="4 5">CBS 101986</strain>
    </source>
</reference>
<dbReference type="PRINTS" id="PR01217">
    <property type="entry name" value="PRICHEXTENSN"/>
</dbReference>
<accession>A0A8H5FBR8</accession>
<keyword evidence="5" id="KW-1185">Reference proteome</keyword>
<evidence type="ECO:0000256" key="3">
    <source>
        <dbReference type="SAM" id="SignalP"/>
    </source>
</evidence>